<dbReference type="EMBL" id="FMZW01000021">
    <property type="protein sequence ID" value="SDE19045.1"/>
    <property type="molecule type" value="Genomic_DNA"/>
</dbReference>
<accession>A0A1G7AYG1</accession>
<feature type="domain" description="Glyoxalase-related protein" evidence="2">
    <location>
        <begin position="4"/>
        <end position="60"/>
    </location>
</feature>
<feature type="domain" description="Peptidase S12 Pab87-related C-terminal" evidence="1">
    <location>
        <begin position="73"/>
        <end position="151"/>
    </location>
</feature>
<dbReference type="RefSeq" id="WP_092084962.1">
    <property type="nucleotide sequence ID" value="NZ_FMZW01000021.1"/>
</dbReference>
<gene>
    <name evidence="3" type="ORF">SAMN05216337_102192</name>
</gene>
<dbReference type="Pfam" id="PF20066">
    <property type="entry name" value="Glyoxalase_8"/>
    <property type="match status" value="1"/>
</dbReference>
<evidence type="ECO:0000313" key="3">
    <source>
        <dbReference type="EMBL" id="SDE19045.1"/>
    </source>
</evidence>
<evidence type="ECO:0000313" key="4">
    <source>
        <dbReference type="Proteomes" id="UP000199245"/>
    </source>
</evidence>
<dbReference type="InterPro" id="IPR021860">
    <property type="entry name" value="Peptidase_S12_Pab87-rel_C"/>
</dbReference>
<dbReference type="Pfam" id="PF11954">
    <property type="entry name" value="DUF3471"/>
    <property type="match status" value="1"/>
</dbReference>
<evidence type="ECO:0000259" key="1">
    <source>
        <dbReference type="Pfam" id="PF11954"/>
    </source>
</evidence>
<dbReference type="AlphaFoldDB" id="A0A1G7AYG1"/>
<protein>
    <submittedName>
        <fullName evidence="3">Uncharacterized protein</fullName>
    </submittedName>
</protein>
<dbReference type="Proteomes" id="UP000199245">
    <property type="component" value="Unassembled WGS sequence"/>
</dbReference>
<proteinExistence type="predicted"/>
<sequence>MRDFRDAKAMAQTLREALGAKSIPLTHSDSLELIAKLFGQRDWNTLAARIQAADGSADVPASAPRSPPDVVRQEIAVAAAVLDRYAGFYQLSEQAVLSVMREDHHLAVQLTGQRAVPFFAESQTEFFAREVDAQISFVIAADGQAASLILHQNGDKPMPRISAAIAKQIADRTAERVKSQSPAPGTEAALRRLIEGVASGQPDYADMAPALAAATREQLPHLQPFLADLGAIESTRFLGVGAQGEDVYSVRHANGASHWRIALDATGIISTAWVSAGP</sequence>
<name>A0A1G7AYG1_9BRAD</name>
<reference evidence="3 4" key="1">
    <citation type="submission" date="2016-10" db="EMBL/GenBank/DDBJ databases">
        <authorList>
            <person name="de Groot N.N."/>
        </authorList>
    </citation>
    <scope>NUCLEOTIDE SEQUENCE [LARGE SCALE GENOMIC DNA]</scope>
    <source>
        <strain evidence="3 4">R5</strain>
    </source>
</reference>
<evidence type="ECO:0000259" key="2">
    <source>
        <dbReference type="Pfam" id="PF20066"/>
    </source>
</evidence>
<organism evidence="3 4">
    <name type="scientific">Bradyrhizobium brasilense</name>
    <dbReference type="NCBI Taxonomy" id="1419277"/>
    <lineage>
        <taxon>Bacteria</taxon>
        <taxon>Pseudomonadati</taxon>
        <taxon>Pseudomonadota</taxon>
        <taxon>Alphaproteobacteria</taxon>
        <taxon>Hyphomicrobiales</taxon>
        <taxon>Nitrobacteraceae</taxon>
        <taxon>Bradyrhizobium</taxon>
    </lineage>
</organism>
<dbReference type="InterPro" id="IPR045517">
    <property type="entry name" value="Glyoxalase_8"/>
</dbReference>